<proteinExistence type="predicted"/>
<dbReference type="eggNOG" id="COG3859">
    <property type="taxonomic scope" value="Bacteria"/>
</dbReference>
<dbReference type="GO" id="GO:0005886">
    <property type="term" value="C:plasma membrane"/>
    <property type="evidence" value="ECO:0007669"/>
    <property type="project" value="InterPro"/>
</dbReference>
<keyword evidence="1" id="KW-0812">Transmembrane</keyword>
<dbReference type="OrthoDB" id="9795813at2"/>
<dbReference type="Gene3D" id="1.10.1760.20">
    <property type="match status" value="1"/>
</dbReference>
<dbReference type="AlphaFoldDB" id="A0A095ZA51"/>
<dbReference type="Proteomes" id="UP000029579">
    <property type="component" value="Unassembled WGS sequence"/>
</dbReference>
<evidence type="ECO:0000256" key="1">
    <source>
        <dbReference type="SAM" id="Phobius"/>
    </source>
</evidence>
<name>A0A095ZA51_9FIRM</name>
<evidence type="ECO:0000313" key="3">
    <source>
        <dbReference type="Proteomes" id="UP000029579"/>
    </source>
</evidence>
<dbReference type="InterPro" id="IPR012651">
    <property type="entry name" value="Thia_Transptr_ThiT"/>
</dbReference>
<accession>A0A095ZA51</accession>
<dbReference type="GO" id="GO:0015234">
    <property type="term" value="F:thiamine transmembrane transporter activity"/>
    <property type="evidence" value="ECO:0007669"/>
    <property type="project" value="InterPro"/>
</dbReference>
<keyword evidence="1" id="KW-0472">Membrane</keyword>
<keyword evidence="1" id="KW-1133">Transmembrane helix</keyword>
<sequence>MNNSKWSTKMIAEAGVMLALAFILGRIKLFELPQGGSVTAGQMIPLIIFAIRHGAGPGIVVGAVYGILDMMFGGSIYHPVQAILDYPLAYASLGLVGFFAKDFAKTHEILPVIEGTFLGVFARFVCHVLTGVIFFGSYAPEGQNVWLYSIIYNGTFLGVEFIITIIIIFLLKNLITKDLARL</sequence>
<feature type="transmembrane region" description="Helical" evidence="1">
    <location>
        <begin position="88"/>
        <end position="104"/>
    </location>
</feature>
<feature type="transmembrane region" description="Helical" evidence="1">
    <location>
        <begin position="6"/>
        <end position="25"/>
    </location>
</feature>
<gene>
    <name evidence="2" type="ORF">HMPREF1630_01080</name>
</gene>
<dbReference type="RefSeq" id="WP_037326237.1">
    <property type="nucleotide sequence ID" value="NZ_JRMW01000017.1"/>
</dbReference>
<feature type="transmembrane region" description="Helical" evidence="1">
    <location>
        <begin position="46"/>
        <end position="68"/>
    </location>
</feature>
<organism evidence="2 3">
    <name type="scientific">Anaerococcus lactolyticus S7-1-13</name>
    <dbReference type="NCBI Taxonomy" id="1284686"/>
    <lineage>
        <taxon>Bacteria</taxon>
        <taxon>Bacillati</taxon>
        <taxon>Bacillota</taxon>
        <taxon>Tissierellia</taxon>
        <taxon>Tissierellales</taxon>
        <taxon>Peptoniphilaceae</taxon>
        <taxon>Anaerococcus</taxon>
    </lineage>
</organism>
<reference evidence="2 3" key="1">
    <citation type="submission" date="2014-07" db="EMBL/GenBank/DDBJ databases">
        <authorList>
            <person name="McCorrison J."/>
            <person name="Sanka R."/>
            <person name="Torralba M."/>
            <person name="Gillis M."/>
            <person name="Haft D.H."/>
            <person name="Methe B."/>
            <person name="Sutton G."/>
            <person name="Nelson K.E."/>
        </authorList>
    </citation>
    <scope>NUCLEOTIDE SEQUENCE [LARGE SCALE GENOMIC DNA]</scope>
    <source>
        <strain evidence="2 3">S7-1-13</strain>
    </source>
</reference>
<feature type="transmembrane region" description="Helical" evidence="1">
    <location>
        <begin position="145"/>
        <end position="171"/>
    </location>
</feature>
<dbReference type="EMBL" id="JRMW01000017">
    <property type="protein sequence ID" value="KGF05304.1"/>
    <property type="molecule type" value="Genomic_DNA"/>
</dbReference>
<feature type="transmembrane region" description="Helical" evidence="1">
    <location>
        <begin position="116"/>
        <end position="139"/>
    </location>
</feature>
<protein>
    <submittedName>
        <fullName evidence="2">Proton-coupled thiamine transporter YuaJ</fullName>
    </submittedName>
</protein>
<dbReference type="Pfam" id="PF09515">
    <property type="entry name" value="Thia_YuaJ"/>
    <property type="match status" value="1"/>
</dbReference>
<dbReference type="NCBIfam" id="TIGR02357">
    <property type="entry name" value="ECF_ThiT_YuaJ"/>
    <property type="match status" value="1"/>
</dbReference>
<comment type="caution">
    <text evidence="2">The sequence shown here is derived from an EMBL/GenBank/DDBJ whole genome shotgun (WGS) entry which is preliminary data.</text>
</comment>
<evidence type="ECO:0000313" key="2">
    <source>
        <dbReference type="EMBL" id="KGF05304.1"/>
    </source>
</evidence>